<organism evidence="2 3">
    <name type="scientific">Halorubrum coriense DSM 10284</name>
    <dbReference type="NCBI Taxonomy" id="1227466"/>
    <lineage>
        <taxon>Archaea</taxon>
        <taxon>Methanobacteriati</taxon>
        <taxon>Methanobacteriota</taxon>
        <taxon>Stenosarchaea group</taxon>
        <taxon>Halobacteria</taxon>
        <taxon>Halobacteriales</taxon>
        <taxon>Haloferacaceae</taxon>
        <taxon>Halorubrum</taxon>
    </lineage>
</organism>
<dbReference type="RefSeq" id="WP_006112761.1">
    <property type="nucleotide sequence ID" value="NZ_AOJL01000026.1"/>
</dbReference>
<comment type="caution">
    <text evidence="2">The sequence shown here is derived from an EMBL/GenBank/DDBJ whole genome shotgun (WGS) entry which is preliminary data.</text>
</comment>
<dbReference type="EMBL" id="AOJL01000026">
    <property type="protein sequence ID" value="ELZ48995.1"/>
    <property type="molecule type" value="Genomic_DNA"/>
</dbReference>
<evidence type="ECO:0000313" key="2">
    <source>
        <dbReference type="EMBL" id="ELZ48995.1"/>
    </source>
</evidence>
<evidence type="ECO:0000313" key="3">
    <source>
        <dbReference type="Proteomes" id="UP000011509"/>
    </source>
</evidence>
<dbReference type="STRING" id="1227466.C464_06275"/>
<feature type="region of interest" description="Disordered" evidence="1">
    <location>
        <begin position="1"/>
        <end position="27"/>
    </location>
</feature>
<evidence type="ECO:0000256" key="1">
    <source>
        <dbReference type="SAM" id="MobiDB-lite"/>
    </source>
</evidence>
<proteinExistence type="predicted"/>
<accession>M0EMQ8</accession>
<dbReference type="Proteomes" id="UP000011509">
    <property type="component" value="Unassembled WGS sequence"/>
</dbReference>
<dbReference type="OrthoDB" id="267449at2157"/>
<dbReference type="AlphaFoldDB" id="M0EMQ8"/>
<sequence>MSAQELPREPSAWSPTPHLGDRVRKPGRHLNGEAIRACIEEGVRHQLGNGYVATEQWVDGIHYRLVLDPQSREVVTGYPQGIDRETALANGWTEGQLRNVREAIRREKRRDR</sequence>
<keyword evidence="3" id="KW-1185">Reference proteome</keyword>
<gene>
    <name evidence="2" type="ORF">C464_06275</name>
</gene>
<reference evidence="2 3" key="1">
    <citation type="journal article" date="2014" name="PLoS Genet.">
        <title>Phylogenetically driven sequencing of extremely halophilic archaea reveals strategies for static and dynamic osmo-response.</title>
        <authorList>
            <person name="Becker E.A."/>
            <person name="Seitzer P.M."/>
            <person name="Tritt A."/>
            <person name="Larsen D."/>
            <person name="Krusor M."/>
            <person name="Yao A.I."/>
            <person name="Wu D."/>
            <person name="Madern D."/>
            <person name="Eisen J.A."/>
            <person name="Darling A.E."/>
            <person name="Facciotti M.T."/>
        </authorList>
    </citation>
    <scope>NUCLEOTIDE SEQUENCE [LARGE SCALE GENOMIC DNA]</scope>
    <source>
        <strain evidence="2 3">DSM 10284</strain>
    </source>
</reference>
<dbReference type="PATRIC" id="fig|1227466.3.peg.1266"/>
<protein>
    <submittedName>
        <fullName evidence="2">Uncharacterized protein</fullName>
    </submittedName>
</protein>
<name>M0EMQ8_9EURY</name>